<dbReference type="AlphaFoldDB" id="A0A3B0K845"/>
<dbReference type="Proteomes" id="UP000268350">
    <property type="component" value="Unassembled WGS sequence"/>
</dbReference>
<dbReference type="EMBL" id="OUUW01000005">
    <property type="protein sequence ID" value="SPP81181.1"/>
    <property type="molecule type" value="Genomic_DNA"/>
</dbReference>
<evidence type="ECO:0000313" key="1">
    <source>
        <dbReference type="EMBL" id="SPP81181.1"/>
    </source>
</evidence>
<reference evidence="2" key="1">
    <citation type="submission" date="2018-01" db="EMBL/GenBank/DDBJ databases">
        <authorList>
            <person name="Alioto T."/>
            <person name="Alioto T."/>
        </authorList>
    </citation>
    <scope>NUCLEOTIDE SEQUENCE [LARGE SCALE GENOMIC DNA]</scope>
</reference>
<accession>A0A3B0K845</accession>
<keyword evidence="2" id="KW-1185">Reference proteome</keyword>
<gene>
    <name evidence="1" type="ORF">DGUA_6G006176</name>
</gene>
<evidence type="ECO:0000313" key="2">
    <source>
        <dbReference type="Proteomes" id="UP000268350"/>
    </source>
</evidence>
<sequence length="116" mass="13367">MLESGLRLRLRRTEFFSSQFGSVSRSFRALARRRSSSVPAPTPAPRPRFRAPPIPIETLYIGYPGRSMLFARTTTPNTPTMMQQPQENLLLQQQQQPQQQHQLTPSFQLQQSFCMC</sequence>
<proteinExistence type="predicted"/>
<organism evidence="1 2">
    <name type="scientific">Drosophila guanche</name>
    <name type="common">Fruit fly</name>
    <dbReference type="NCBI Taxonomy" id="7266"/>
    <lineage>
        <taxon>Eukaryota</taxon>
        <taxon>Metazoa</taxon>
        <taxon>Ecdysozoa</taxon>
        <taxon>Arthropoda</taxon>
        <taxon>Hexapoda</taxon>
        <taxon>Insecta</taxon>
        <taxon>Pterygota</taxon>
        <taxon>Neoptera</taxon>
        <taxon>Endopterygota</taxon>
        <taxon>Diptera</taxon>
        <taxon>Brachycera</taxon>
        <taxon>Muscomorpha</taxon>
        <taxon>Ephydroidea</taxon>
        <taxon>Drosophilidae</taxon>
        <taxon>Drosophila</taxon>
        <taxon>Sophophora</taxon>
    </lineage>
</organism>
<name>A0A3B0K845_DROGU</name>
<protein>
    <submittedName>
        <fullName evidence="1">Uncharacterized protein</fullName>
    </submittedName>
</protein>